<comment type="domain">
    <text evidence="7">The DHHC domain is required for palmitoyltransferase activity.</text>
</comment>
<sequence length="260" mass="28231">MLSAAPLPSSLPFPFPLLSRETGMPSPGAVRAQHAAVRESEGLRGGAQGAEGMRLPEGNTRLRCCPRHAALPGHPKPCLAAARSVRGGPANPGRPRTRGDTPPPPQFPLASGNCIGSRNMRNFIMFCLYTSLACLDSLVAGMAYISAALSMSFASPLAFLTLLPHSISQFFSGALLSSEMFVILMLYLWLGIGLACAGFCCHQMLLILRGQTRYQVRKGMVVRARPWRENLREVFGKRWLLGLLIPVLNVGSDYRRQKGK</sequence>
<protein>
    <recommendedName>
        <fullName evidence="7">Palmitoyltransferase</fullName>
        <ecNumber evidence="7">2.3.1.225</ecNumber>
    </recommendedName>
</protein>
<keyword evidence="11" id="KW-1185">Reference proteome</keyword>
<evidence type="ECO:0000256" key="6">
    <source>
        <dbReference type="ARBA" id="ARBA00023315"/>
    </source>
</evidence>
<feature type="region of interest" description="Disordered" evidence="8">
    <location>
        <begin position="38"/>
        <end position="57"/>
    </location>
</feature>
<evidence type="ECO:0000313" key="11">
    <source>
        <dbReference type="Proteomes" id="UP000694521"/>
    </source>
</evidence>
<dbReference type="Pfam" id="PF01529">
    <property type="entry name" value="DHHC"/>
    <property type="match status" value="1"/>
</dbReference>
<evidence type="ECO:0000256" key="3">
    <source>
        <dbReference type="ARBA" id="ARBA00022692"/>
    </source>
</evidence>
<reference evidence="10" key="1">
    <citation type="submission" date="2025-08" db="UniProtKB">
        <authorList>
            <consortium name="Ensembl"/>
        </authorList>
    </citation>
    <scope>IDENTIFICATION</scope>
</reference>
<proteinExistence type="inferred from homology"/>
<organism evidence="10 11">
    <name type="scientific">Anser cygnoides</name>
    <name type="common">Swan goose</name>
    <dbReference type="NCBI Taxonomy" id="8845"/>
    <lineage>
        <taxon>Eukaryota</taxon>
        <taxon>Metazoa</taxon>
        <taxon>Chordata</taxon>
        <taxon>Craniata</taxon>
        <taxon>Vertebrata</taxon>
        <taxon>Euteleostomi</taxon>
        <taxon>Archelosauria</taxon>
        <taxon>Archosauria</taxon>
        <taxon>Dinosauria</taxon>
        <taxon>Saurischia</taxon>
        <taxon>Theropoda</taxon>
        <taxon>Coelurosauria</taxon>
        <taxon>Aves</taxon>
        <taxon>Neognathae</taxon>
        <taxon>Galloanserae</taxon>
        <taxon>Anseriformes</taxon>
        <taxon>Anatidae</taxon>
        <taxon>Anserinae</taxon>
        <taxon>Anser</taxon>
    </lineage>
</organism>
<keyword evidence="5 7" id="KW-0472">Membrane</keyword>
<feature type="transmembrane region" description="Helical" evidence="7">
    <location>
        <begin position="182"/>
        <end position="208"/>
    </location>
</feature>
<keyword evidence="6 7" id="KW-0012">Acyltransferase</keyword>
<feature type="domain" description="Palmitoyltransferase DHHC" evidence="9">
    <location>
        <begin position="112"/>
        <end position="215"/>
    </location>
</feature>
<dbReference type="InterPro" id="IPR001594">
    <property type="entry name" value="Palmitoyltrfase_DHHC"/>
</dbReference>
<dbReference type="GO" id="GO:0016020">
    <property type="term" value="C:membrane"/>
    <property type="evidence" value="ECO:0007669"/>
    <property type="project" value="UniProtKB-SubCell"/>
</dbReference>
<comment type="similarity">
    <text evidence="7">Belongs to the DHHC palmitoyltransferase family.</text>
</comment>
<evidence type="ECO:0000256" key="7">
    <source>
        <dbReference type="RuleBase" id="RU079119"/>
    </source>
</evidence>
<dbReference type="AlphaFoldDB" id="A0A8B9DFQ9"/>
<dbReference type="PANTHER" id="PTHR12246">
    <property type="entry name" value="PALMITOYLTRANSFERASE ZDHHC16"/>
    <property type="match status" value="1"/>
</dbReference>
<dbReference type="Ensembl" id="ENSACDT00005007445.1">
    <property type="protein sequence ID" value="ENSACDP00005006178.1"/>
    <property type="gene ID" value="ENSACDG00005004528.1"/>
</dbReference>
<evidence type="ECO:0000256" key="2">
    <source>
        <dbReference type="ARBA" id="ARBA00022679"/>
    </source>
</evidence>
<comment type="subcellular location">
    <subcellularLocation>
        <location evidence="1">Membrane</location>
        <topology evidence="1">Multi-pass membrane protein</topology>
    </subcellularLocation>
</comment>
<keyword evidence="3 7" id="KW-0812">Transmembrane</keyword>
<evidence type="ECO:0000313" key="10">
    <source>
        <dbReference type="Ensembl" id="ENSACDP00005006178.1"/>
    </source>
</evidence>
<evidence type="ECO:0000256" key="4">
    <source>
        <dbReference type="ARBA" id="ARBA00022989"/>
    </source>
</evidence>
<dbReference type="Proteomes" id="UP000694521">
    <property type="component" value="Unplaced"/>
</dbReference>
<dbReference type="InterPro" id="IPR039859">
    <property type="entry name" value="PFA4/ZDH16/20/ERF2-like"/>
</dbReference>
<evidence type="ECO:0000256" key="8">
    <source>
        <dbReference type="SAM" id="MobiDB-lite"/>
    </source>
</evidence>
<feature type="region of interest" description="Disordered" evidence="8">
    <location>
        <begin position="81"/>
        <end position="108"/>
    </location>
</feature>
<accession>A0A8B9DFQ9</accession>
<evidence type="ECO:0000259" key="9">
    <source>
        <dbReference type="Pfam" id="PF01529"/>
    </source>
</evidence>
<keyword evidence="4 7" id="KW-1133">Transmembrane helix</keyword>
<dbReference type="GO" id="GO:0019706">
    <property type="term" value="F:protein-cysteine S-palmitoyltransferase activity"/>
    <property type="evidence" value="ECO:0007669"/>
    <property type="project" value="UniProtKB-EC"/>
</dbReference>
<comment type="catalytic activity">
    <reaction evidence="7">
        <text>L-cysteinyl-[protein] + hexadecanoyl-CoA = S-hexadecanoyl-L-cysteinyl-[protein] + CoA</text>
        <dbReference type="Rhea" id="RHEA:36683"/>
        <dbReference type="Rhea" id="RHEA-COMP:10131"/>
        <dbReference type="Rhea" id="RHEA-COMP:11032"/>
        <dbReference type="ChEBI" id="CHEBI:29950"/>
        <dbReference type="ChEBI" id="CHEBI:57287"/>
        <dbReference type="ChEBI" id="CHEBI:57379"/>
        <dbReference type="ChEBI" id="CHEBI:74151"/>
        <dbReference type="EC" id="2.3.1.225"/>
    </reaction>
</comment>
<evidence type="ECO:0000256" key="1">
    <source>
        <dbReference type="ARBA" id="ARBA00004141"/>
    </source>
</evidence>
<keyword evidence="2 7" id="KW-0808">Transferase</keyword>
<feature type="transmembrane region" description="Helical" evidence="7">
    <location>
        <begin position="123"/>
        <end position="145"/>
    </location>
</feature>
<reference evidence="10" key="2">
    <citation type="submission" date="2025-09" db="UniProtKB">
        <authorList>
            <consortium name="Ensembl"/>
        </authorList>
    </citation>
    <scope>IDENTIFICATION</scope>
</reference>
<dbReference type="EC" id="2.3.1.225" evidence="7"/>
<name>A0A8B9DFQ9_ANSCY</name>
<evidence type="ECO:0000256" key="5">
    <source>
        <dbReference type="ARBA" id="ARBA00023136"/>
    </source>
</evidence>